<sequence>MTTGKVILGDNFENSGGNMNIAKDHGTAIQNNVTEQPPVEELLTLLEKVQQELAVLPVSDAVKAEVQNEVQGAQIQAQKKSPEREKIADKLRNATAALEESSKTVKAVIAVGNMLGQGLIWCGKQWTNWM</sequence>
<gene>
    <name evidence="1" type="ORF">VT98_11622</name>
</gene>
<evidence type="ECO:0000313" key="1">
    <source>
        <dbReference type="EMBL" id="RWX48367.1"/>
    </source>
</evidence>
<evidence type="ECO:0000313" key="2">
    <source>
        <dbReference type="Proteomes" id="UP000288086"/>
    </source>
</evidence>
<comment type="caution">
    <text evidence="1">The sequence shown here is derived from an EMBL/GenBank/DDBJ whole genome shotgun (WGS) entry which is preliminary data.</text>
</comment>
<dbReference type="EMBL" id="MTKP01000162">
    <property type="protein sequence ID" value="RWX48367.1"/>
    <property type="molecule type" value="Genomic_DNA"/>
</dbReference>
<keyword evidence="2" id="KW-1185">Reference proteome</keyword>
<name>A0A444J5M7_9BACT</name>
<organism evidence="1 2">
    <name type="scientific">Candidatus Electrothrix communis</name>
    <dbReference type="NCBI Taxonomy" id="1859133"/>
    <lineage>
        <taxon>Bacteria</taxon>
        <taxon>Pseudomonadati</taxon>
        <taxon>Thermodesulfobacteriota</taxon>
        <taxon>Desulfobulbia</taxon>
        <taxon>Desulfobulbales</taxon>
        <taxon>Desulfobulbaceae</taxon>
        <taxon>Candidatus Electrothrix</taxon>
    </lineage>
</organism>
<proteinExistence type="predicted"/>
<dbReference type="AlphaFoldDB" id="A0A444J5M7"/>
<dbReference type="Proteomes" id="UP000288086">
    <property type="component" value="Unassembled WGS sequence"/>
</dbReference>
<protein>
    <submittedName>
        <fullName evidence="1">Uncharacterized protein</fullName>
    </submittedName>
</protein>
<reference evidence="1 2" key="1">
    <citation type="submission" date="2017-01" db="EMBL/GenBank/DDBJ databases">
        <title>The cable genome- insights into the physiology and evolution of filamentous bacteria capable of sulfide oxidation via long distance electron transfer.</title>
        <authorList>
            <person name="Schreiber L."/>
            <person name="Bjerg J.T."/>
            <person name="Boggild A."/>
            <person name="Van De Vossenberg J."/>
            <person name="Meysman F."/>
            <person name="Nielsen L.P."/>
            <person name="Schramm A."/>
            <person name="Kjeldsen K.U."/>
        </authorList>
    </citation>
    <scope>NUCLEOTIDE SEQUENCE [LARGE SCALE GENOMIC DNA]</scope>
    <source>
        <strain evidence="1">A1</strain>
    </source>
</reference>
<accession>A0A444J5M7</accession>